<proteinExistence type="predicted"/>
<dbReference type="CDD" id="cd12148">
    <property type="entry name" value="fungal_TF_MHR"/>
    <property type="match status" value="1"/>
</dbReference>
<feature type="compositionally biased region" description="Basic residues" evidence="7">
    <location>
        <begin position="125"/>
        <end position="136"/>
    </location>
</feature>
<dbReference type="SMART" id="SM00906">
    <property type="entry name" value="Fungal_trans"/>
    <property type="match status" value="1"/>
</dbReference>
<dbReference type="GO" id="GO:0008270">
    <property type="term" value="F:zinc ion binding"/>
    <property type="evidence" value="ECO:0007669"/>
    <property type="project" value="InterPro"/>
</dbReference>
<dbReference type="GO" id="GO:0000981">
    <property type="term" value="F:DNA-binding transcription factor activity, RNA polymerase II-specific"/>
    <property type="evidence" value="ECO:0007669"/>
    <property type="project" value="InterPro"/>
</dbReference>
<dbReference type="InterPro" id="IPR051711">
    <property type="entry name" value="Stress_Response_Reg"/>
</dbReference>
<protein>
    <recommendedName>
        <fullName evidence="8">Zn(2)-C6 fungal-type domain-containing protein</fullName>
    </recommendedName>
</protein>
<dbReference type="GO" id="GO:0005634">
    <property type="term" value="C:nucleus"/>
    <property type="evidence" value="ECO:0007669"/>
    <property type="project" value="UniProtKB-SubCell"/>
</dbReference>
<evidence type="ECO:0000256" key="3">
    <source>
        <dbReference type="ARBA" id="ARBA00023015"/>
    </source>
</evidence>
<keyword evidence="5" id="KW-0804">Transcription</keyword>
<keyword evidence="4" id="KW-0238">DNA-binding</keyword>
<dbReference type="GO" id="GO:0006351">
    <property type="term" value="P:DNA-templated transcription"/>
    <property type="evidence" value="ECO:0007669"/>
    <property type="project" value="InterPro"/>
</dbReference>
<evidence type="ECO:0000256" key="1">
    <source>
        <dbReference type="ARBA" id="ARBA00004123"/>
    </source>
</evidence>
<keyword evidence="6" id="KW-0539">Nucleus</keyword>
<evidence type="ECO:0000256" key="6">
    <source>
        <dbReference type="ARBA" id="ARBA00023242"/>
    </source>
</evidence>
<dbReference type="Pfam" id="PF00172">
    <property type="entry name" value="Zn_clus"/>
    <property type="match status" value="1"/>
</dbReference>
<dbReference type="EMBL" id="CVQH01000002">
    <property type="protein sequence ID" value="CRJ81832.1"/>
    <property type="molecule type" value="Genomic_DNA"/>
</dbReference>
<evidence type="ECO:0000259" key="8">
    <source>
        <dbReference type="PROSITE" id="PS50048"/>
    </source>
</evidence>
<dbReference type="SMART" id="SM00066">
    <property type="entry name" value="GAL4"/>
    <property type="match status" value="1"/>
</dbReference>
<keyword evidence="3" id="KW-0805">Transcription regulation</keyword>
<dbReference type="Pfam" id="PF04082">
    <property type="entry name" value="Fungal_trans"/>
    <property type="match status" value="1"/>
</dbReference>
<dbReference type="PANTHER" id="PTHR47540">
    <property type="entry name" value="THIAMINE REPRESSIBLE GENES REGULATORY PROTEIN THI5"/>
    <property type="match status" value="1"/>
</dbReference>
<dbReference type="InterPro" id="IPR001138">
    <property type="entry name" value="Zn2Cys6_DnaBD"/>
</dbReference>
<evidence type="ECO:0000313" key="9">
    <source>
        <dbReference type="EMBL" id="CRJ81832.1"/>
    </source>
</evidence>
<evidence type="ECO:0000256" key="5">
    <source>
        <dbReference type="ARBA" id="ARBA00023163"/>
    </source>
</evidence>
<dbReference type="PROSITE" id="PS50048">
    <property type="entry name" value="ZN2_CY6_FUNGAL_2"/>
    <property type="match status" value="1"/>
</dbReference>
<dbReference type="Gene3D" id="4.10.240.10">
    <property type="entry name" value="Zn(2)-C6 fungal-type DNA-binding domain"/>
    <property type="match status" value="1"/>
</dbReference>
<dbReference type="PROSITE" id="PS00463">
    <property type="entry name" value="ZN2_CY6_FUNGAL_1"/>
    <property type="match status" value="1"/>
</dbReference>
<accession>A0A0G4KDZ9</accession>
<organism evidence="9 10">
    <name type="scientific">Verticillium longisporum</name>
    <name type="common">Verticillium dahliae var. longisporum</name>
    <dbReference type="NCBI Taxonomy" id="100787"/>
    <lineage>
        <taxon>Eukaryota</taxon>
        <taxon>Fungi</taxon>
        <taxon>Dikarya</taxon>
        <taxon>Ascomycota</taxon>
        <taxon>Pezizomycotina</taxon>
        <taxon>Sordariomycetes</taxon>
        <taxon>Hypocreomycetidae</taxon>
        <taxon>Glomerellales</taxon>
        <taxon>Plectosphaerellaceae</taxon>
        <taxon>Verticillium</taxon>
    </lineage>
</organism>
<feature type="domain" description="Zn(2)-C6 fungal-type" evidence="8">
    <location>
        <begin position="138"/>
        <end position="167"/>
    </location>
</feature>
<dbReference type="InterPro" id="IPR007219">
    <property type="entry name" value="XnlR_reg_dom"/>
</dbReference>
<name>A0A0G4KDZ9_VERLO</name>
<feature type="region of interest" description="Disordered" evidence="7">
    <location>
        <begin position="63"/>
        <end position="136"/>
    </location>
</feature>
<evidence type="ECO:0000313" key="10">
    <source>
        <dbReference type="Proteomes" id="UP000044602"/>
    </source>
</evidence>
<dbReference type="InterPro" id="IPR036864">
    <property type="entry name" value="Zn2-C6_fun-type_DNA-bd_sf"/>
</dbReference>
<dbReference type="Proteomes" id="UP000044602">
    <property type="component" value="Unassembled WGS sequence"/>
</dbReference>
<dbReference type="PANTHER" id="PTHR47540:SF2">
    <property type="entry name" value="ZN(II)2CYS6 TRANSCRIPTION FACTOR (EUROFUNG)"/>
    <property type="match status" value="1"/>
</dbReference>
<comment type="subcellular location">
    <subcellularLocation>
        <location evidence="1">Nucleus</location>
    </subcellularLocation>
</comment>
<sequence>MENLQSPRSSPVFILYPSHPQRVSALLFTLFNVSPVDQESVPVARLKPPEYLCPAQPVQLGSAAMDSQASTPTAAAAARVSKSAQHPAESASGSSPQRMSRKRSLSTANGDTLGSPGSDDTITHNHGRGSKGHKVSRACDHCKQRKAKCSGTIPCATCSSRGLTCLYAARYSRGRPPTPPPSRDHHPAAPVHHVNARLDHQTEPRVTVSRLENTRVSANRLSESVPASRASPELGMAEIEGQVFDPTSGVTFLHRAWKRLAKHDGAVPVNDSHAYASVQHQPVMLAGDRPLPQTSEEDIYRLNLPGHQDLVDLLAMYFDVCIATYHIVHRPTVQSWLETIEANVQGGQVPWQGLGRARTSIVLACLAVATAHRQKSRGLASDQVDALSLSPSDHLFCVAAQLTDAETGSPRLESAQARIIQTLYLLTTSRFNRAWYTFGNGLQIISALGLHRKSARKRQLTSSPVDYIQSQFRVRTFWTAYILDKYLGVIFGRPRHYHDDDIDQVLPDKIDDDDMTAQGPIAAGGEQAGSAPEALIFHIKIAQIISKISREVYSIKPISEEERISAAHRLSKEVHEWKESLPPYLGSIHPSMLVPSFRRKSIVLKLGYSHAIMHANRLFLLATVYPESETQIAECLGAARSVFETVDGLAAEGPIFHAFWWTQYVTFCALVISYVWDIQLKRRGVVLVGKEQAKHTRLMELARRCQTHLAKATATNSPSRRYAVILEEFRSEAMGNPPVPGGDSGHLAEGQPGQAMHSEAQVGPLQDVSYYQLPGAEGLDVPLDPSGQLGHSLLDEWHTTDWLDLDSSAFGPYMDFEPSSLHWMPDIGI</sequence>
<dbReference type="GO" id="GO:0043565">
    <property type="term" value="F:sequence-specific DNA binding"/>
    <property type="evidence" value="ECO:0007669"/>
    <property type="project" value="TreeGrafter"/>
</dbReference>
<dbReference type="SUPFAM" id="SSF57701">
    <property type="entry name" value="Zn2/Cys6 DNA-binding domain"/>
    <property type="match status" value="1"/>
</dbReference>
<keyword evidence="10" id="KW-1185">Reference proteome</keyword>
<gene>
    <name evidence="9" type="ORF">BN1708_001982</name>
</gene>
<dbReference type="AlphaFoldDB" id="A0A0G4KDZ9"/>
<dbReference type="GO" id="GO:0045944">
    <property type="term" value="P:positive regulation of transcription by RNA polymerase II"/>
    <property type="evidence" value="ECO:0007669"/>
    <property type="project" value="TreeGrafter"/>
</dbReference>
<feature type="compositionally biased region" description="Low complexity" evidence="7">
    <location>
        <begin position="67"/>
        <end position="84"/>
    </location>
</feature>
<evidence type="ECO:0000256" key="2">
    <source>
        <dbReference type="ARBA" id="ARBA00022723"/>
    </source>
</evidence>
<reference evidence="9 10" key="1">
    <citation type="submission" date="2015-05" db="EMBL/GenBank/DDBJ databases">
        <authorList>
            <person name="Wang D.B."/>
            <person name="Wang M."/>
        </authorList>
    </citation>
    <scope>NUCLEOTIDE SEQUENCE [LARGE SCALE GENOMIC DNA]</scope>
    <source>
        <strain evidence="9">VL1</strain>
    </source>
</reference>
<dbReference type="CDD" id="cd00067">
    <property type="entry name" value="GAL4"/>
    <property type="match status" value="1"/>
</dbReference>
<keyword evidence="2" id="KW-0479">Metal-binding</keyword>
<evidence type="ECO:0000256" key="4">
    <source>
        <dbReference type="ARBA" id="ARBA00023125"/>
    </source>
</evidence>
<dbReference type="STRING" id="100787.A0A0G4KDZ9"/>
<evidence type="ECO:0000256" key="7">
    <source>
        <dbReference type="SAM" id="MobiDB-lite"/>
    </source>
</evidence>